<reference evidence="3" key="1">
    <citation type="journal article" date="2013" name="Genome Announc.">
        <title>Draft genome sequence of the ascomycete Phaeoacremonium aleophilum strain UCR-PA7, a causal agent of the esca disease complex in grapevines.</title>
        <authorList>
            <person name="Blanco-Ulate B."/>
            <person name="Rolshausen P."/>
            <person name="Cantu D."/>
        </authorList>
    </citation>
    <scope>NUCLEOTIDE SEQUENCE [LARGE SCALE GENOMIC DNA]</scope>
    <source>
        <strain evidence="3">UCR-PA7</strain>
    </source>
</reference>
<protein>
    <submittedName>
        <fullName evidence="2">Putative methyltransferase domain-containing protein</fullName>
    </submittedName>
</protein>
<dbReference type="Proteomes" id="UP000014074">
    <property type="component" value="Unassembled WGS sequence"/>
</dbReference>
<dbReference type="GeneID" id="19323579"/>
<dbReference type="SUPFAM" id="SSF53335">
    <property type="entry name" value="S-adenosyl-L-methionine-dependent methyltransferases"/>
    <property type="match status" value="1"/>
</dbReference>
<dbReference type="Pfam" id="PF13489">
    <property type="entry name" value="Methyltransf_23"/>
    <property type="match status" value="1"/>
</dbReference>
<comment type="similarity">
    <text evidence="1">Belongs to the methyltransferase superfamily. LaeA methyltransferase family.</text>
</comment>
<dbReference type="KEGG" id="tmn:UCRPA7_325"/>
<accession>R8BXT4</accession>
<keyword evidence="2" id="KW-0808">Transferase</keyword>
<dbReference type="eggNOG" id="ENOG502QSKG">
    <property type="taxonomic scope" value="Eukaryota"/>
</dbReference>
<dbReference type="RefSeq" id="XP_007911111.1">
    <property type="nucleotide sequence ID" value="XM_007912920.1"/>
</dbReference>
<keyword evidence="3" id="KW-1185">Reference proteome</keyword>
<evidence type="ECO:0000313" key="2">
    <source>
        <dbReference type="EMBL" id="EOO04163.1"/>
    </source>
</evidence>
<dbReference type="Gene3D" id="3.40.50.150">
    <property type="entry name" value="Vaccinia Virus protein VP39"/>
    <property type="match status" value="1"/>
</dbReference>
<dbReference type="PANTHER" id="PTHR43591">
    <property type="entry name" value="METHYLTRANSFERASE"/>
    <property type="match status" value="1"/>
</dbReference>
<dbReference type="OrthoDB" id="2013972at2759"/>
<dbReference type="GO" id="GO:0008168">
    <property type="term" value="F:methyltransferase activity"/>
    <property type="evidence" value="ECO:0007669"/>
    <property type="project" value="UniProtKB-KW"/>
</dbReference>
<dbReference type="GO" id="GO:0032259">
    <property type="term" value="P:methylation"/>
    <property type="evidence" value="ECO:0007669"/>
    <property type="project" value="UniProtKB-KW"/>
</dbReference>
<dbReference type="InterPro" id="IPR029063">
    <property type="entry name" value="SAM-dependent_MTases_sf"/>
</dbReference>
<sequence length="196" mass="22137">MRREEEASLTSQWEPSSVDFIHARQLFGSVPDWPFFMQQAFRTLRPGGWMESFEISVAVSCDDGSVQPGSVLAQWGSFYAAVGERTGCSFTIVDDGVLPPLMRDVGFVNVHEHRIKCPLTGWMEDKKQREIGRFNHVAVDEGLEGYALYMFTTVLGWSVEEVLRVVTLMKKAMRSRKNHGYFWVSVVTAQKPGGPL</sequence>
<keyword evidence="2" id="KW-0489">Methyltransferase</keyword>
<organism evidence="2 3">
    <name type="scientific">Phaeoacremonium minimum (strain UCR-PA7)</name>
    <name type="common">Esca disease fungus</name>
    <name type="synonym">Togninia minima</name>
    <dbReference type="NCBI Taxonomy" id="1286976"/>
    <lineage>
        <taxon>Eukaryota</taxon>
        <taxon>Fungi</taxon>
        <taxon>Dikarya</taxon>
        <taxon>Ascomycota</taxon>
        <taxon>Pezizomycotina</taxon>
        <taxon>Sordariomycetes</taxon>
        <taxon>Sordariomycetidae</taxon>
        <taxon>Togniniales</taxon>
        <taxon>Togniniaceae</taxon>
        <taxon>Phaeoacremonium</taxon>
    </lineage>
</organism>
<dbReference type="PANTHER" id="PTHR43591:SF24">
    <property type="entry name" value="2-METHOXY-6-POLYPRENYL-1,4-BENZOQUINOL METHYLASE, MITOCHONDRIAL"/>
    <property type="match status" value="1"/>
</dbReference>
<dbReference type="HOGENOM" id="CLU_010595_2_4_1"/>
<dbReference type="AlphaFoldDB" id="R8BXT4"/>
<gene>
    <name evidence="2" type="ORF">UCRPA7_325</name>
</gene>
<proteinExistence type="inferred from homology"/>
<evidence type="ECO:0000313" key="3">
    <source>
        <dbReference type="Proteomes" id="UP000014074"/>
    </source>
</evidence>
<evidence type="ECO:0000256" key="1">
    <source>
        <dbReference type="ARBA" id="ARBA00038158"/>
    </source>
</evidence>
<name>R8BXT4_PHAM7</name>
<dbReference type="EMBL" id="KB932799">
    <property type="protein sequence ID" value="EOO04163.1"/>
    <property type="molecule type" value="Genomic_DNA"/>
</dbReference>